<comment type="caution">
    <text evidence="1">The sequence shown here is derived from an EMBL/GenBank/DDBJ whole genome shotgun (WGS) entry which is preliminary data.</text>
</comment>
<dbReference type="AlphaFoldDB" id="A0A392SVK5"/>
<feature type="non-terminal residue" evidence="1">
    <location>
        <position position="38"/>
    </location>
</feature>
<proteinExistence type="predicted"/>
<reference evidence="1 2" key="1">
    <citation type="journal article" date="2018" name="Front. Plant Sci.">
        <title>Red Clover (Trifolium pratense) and Zigzag Clover (T. medium) - A Picture of Genomic Similarities and Differences.</title>
        <authorList>
            <person name="Dluhosova J."/>
            <person name="Istvanek J."/>
            <person name="Nedelnik J."/>
            <person name="Repkova J."/>
        </authorList>
    </citation>
    <scope>NUCLEOTIDE SEQUENCE [LARGE SCALE GENOMIC DNA]</scope>
    <source>
        <strain evidence="2">cv. 10/8</strain>
        <tissue evidence="1">Leaf</tissue>
    </source>
</reference>
<keyword evidence="2" id="KW-1185">Reference proteome</keyword>
<accession>A0A392SVK5</accession>
<dbReference type="EMBL" id="LXQA010444532">
    <property type="protein sequence ID" value="MCI52264.1"/>
    <property type="molecule type" value="Genomic_DNA"/>
</dbReference>
<dbReference type="Proteomes" id="UP000265520">
    <property type="component" value="Unassembled WGS sequence"/>
</dbReference>
<name>A0A392SVK5_9FABA</name>
<sequence length="38" mass="4234">MPVFPNNWYLSSWFDSGREGGSQGCVKAIRVTQDVLGM</sequence>
<protein>
    <submittedName>
        <fullName evidence="1">Uncharacterized protein</fullName>
    </submittedName>
</protein>
<organism evidence="1 2">
    <name type="scientific">Trifolium medium</name>
    <dbReference type="NCBI Taxonomy" id="97028"/>
    <lineage>
        <taxon>Eukaryota</taxon>
        <taxon>Viridiplantae</taxon>
        <taxon>Streptophyta</taxon>
        <taxon>Embryophyta</taxon>
        <taxon>Tracheophyta</taxon>
        <taxon>Spermatophyta</taxon>
        <taxon>Magnoliopsida</taxon>
        <taxon>eudicotyledons</taxon>
        <taxon>Gunneridae</taxon>
        <taxon>Pentapetalae</taxon>
        <taxon>rosids</taxon>
        <taxon>fabids</taxon>
        <taxon>Fabales</taxon>
        <taxon>Fabaceae</taxon>
        <taxon>Papilionoideae</taxon>
        <taxon>50 kb inversion clade</taxon>
        <taxon>NPAAA clade</taxon>
        <taxon>Hologalegina</taxon>
        <taxon>IRL clade</taxon>
        <taxon>Trifolieae</taxon>
        <taxon>Trifolium</taxon>
    </lineage>
</organism>
<evidence type="ECO:0000313" key="1">
    <source>
        <dbReference type="EMBL" id="MCI52264.1"/>
    </source>
</evidence>
<evidence type="ECO:0000313" key="2">
    <source>
        <dbReference type="Proteomes" id="UP000265520"/>
    </source>
</evidence>